<dbReference type="AlphaFoldDB" id="A0A1M6PCD9"/>
<feature type="compositionally biased region" description="Pro residues" evidence="1">
    <location>
        <begin position="332"/>
        <end position="372"/>
    </location>
</feature>
<dbReference type="PROSITE" id="PS51257">
    <property type="entry name" value="PROKAR_LIPOPROTEIN"/>
    <property type="match status" value="1"/>
</dbReference>
<protein>
    <recommendedName>
        <fullName evidence="3">Fibronectin type-III domain-containing protein</fullName>
    </recommendedName>
</protein>
<keyword evidence="5" id="KW-1185">Reference proteome</keyword>
<feature type="compositionally biased region" description="Polar residues" evidence="1">
    <location>
        <begin position="322"/>
        <end position="331"/>
    </location>
</feature>
<evidence type="ECO:0000256" key="1">
    <source>
        <dbReference type="SAM" id="MobiDB-lite"/>
    </source>
</evidence>
<feature type="domain" description="Fibronectin type-III" evidence="3">
    <location>
        <begin position="362"/>
        <end position="465"/>
    </location>
</feature>
<dbReference type="Proteomes" id="UP000184497">
    <property type="component" value="Unassembled WGS sequence"/>
</dbReference>
<feature type="region of interest" description="Disordered" evidence="1">
    <location>
        <begin position="29"/>
        <end position="53"/>
    </location>
</feature>
<sequence length="465" mass="49402">MTTFHTRTRLGFFAIALSSLLSACGGVDSATPPAEAPNASVSTPGNDSASGETENQKLWVEGYAVKGAIEGGLISIWYHEPGAMDSGWVQIGETVRTNQNGGFRISVPEDYSNQPLKVILQSDTQTLMRCDAQPACITPSRVSVGFGEWFWPGSNLVLKSLVNPSDPNRSVVLTPLVTLAFEKFLKSPDGSLSRFVELLGDQEERFGLDAGALSRRPVDLAAPDLSSVQASDLKTALLNIAFLSLVDGDLWRTLGDVLETARASSEANGDLPLSAGGNLNLSVELLALAGMLQAEYLQALLIDTGVQDNILADAVTSLEDTLSSTGHITSPQPEPVPEPAPEPTPEPVPEPAPAPELVPEPVPTPEPAPEPAPVTGSAKMSWNAPSTRVNGDSLAMGEIEKYIVRYGTEQSIEERSNEAVVEDGQAMEYEVAGLAEGTWYFAIKAIDTNGLESDWSVSASKTITR</sequence>
<dbReference type="InterPro" id="IPR013783">
    <property type="entry name" value="Ig-like_fold"/>
</dbReference>
<evidence type="ECO:0000313" key="5">
    <source>
        <dbReference type="Proteomes" id="UP000184497"/>
    </source>
</evidence>
<name>A0A1M6PCD9_9GAMM</name>
<dbReference type="RefSeq" id="WP_228704376.1">
    <property type="nucleotide sequence ID" value="NZ_FRAQ01000001.1"/>
</dbReference>
<accession>A0A1M6PCD9</accession>
<evidence type="ECO:0000313" key="4">
    <source>
        <dbReference type="EMBL" id="SHK05619.1"/>
    </source>
</evidence>
<organism evidence="4 5">
    <name type="scientific">Marinobacter antarcticus</name>
    <dbReference type="NCBI Taxonomy" id="564117"/>
    <lineage>
        <taxon>Bacteria</taxon>
        <taxon>Pseudomonadati</taxon>
        <taxon>Pseudomonadota</taxon>
        <taxon>Gammaproteobacteria</taxon>
        <taxon>Pseudomonadales</taxon>
        <taxon>Marinobacteraceae</taxon>
        <taxon>Marinobacter</taxon>
    </lineage>
</organism>
<keyword evidence="2" id="KW-0732">Signal</keyword>
<feature type="compositionally biased region" description="Polar residues" evidence="1">
    <location>
        <begin position="39"/>
        <end position="53"/>
    </location>
</feature>
<proteinExistence type="predicted"/>
<dbReference type="Gene3D" id="2.60.40.10">
    <property type="entry name" value="Immunoglobulins"/>
    <property type="match status" value="1"/>
</dbReference>
<feature type="chain" id="PRO_5009920039" description="Fibronectin type-III domain-containing protein" evidence="2">
    <location>
        <begin position="24"/>
        <end position="465"/>
    </location>
</feature>
<dbReference type="InterPro" id="IPR036116">
    <property type="entry name" value="FN3_sf"/>
</dbReference>
<gene>
    <name evidence="4" type="ORF">SAMN05216369_0211</name>
</gene>
<evidence type="ECO:0000256" key="2">
    <source>
        <dbReference type="SAM" id="SignalP"/>
    </source>
</evidence>
<dbReference type="STRING" id="564117.SAMN05216369_0211"/>
<dbReference type="InterPro" id="IPR003961">
    <property type="entry name" value="FN3_dom"/>
</dbReference>
<reference evidence="5" key="1">
    <citation type="submission" date="2016-11" db="EMBL/GenBank/DDBJ databases">
        <authorList>
            <person name="Varghese N."/>
            <person name="Submissions S."/>
        </authorList>
    </citation>
    <scope>NUCLEOTIDE SEQUENCE [LARGE SCALE GENOMIC DNA]</scope>
    <source>
        <strain evidence="5">CGMCC 1.10835</strain>
    </source>
</reference>
<dbReference type="PROSITE" id="PS50853">
    <property type="entry name" value="FN3"/>
    <property type="match status" value="1"/>
</dbReference>
<dbReference type="EMBL" id="FRAQ01000001">
    <property type="protein sequence ID" value="SHK05619.1"/>
    <property type="molecule type" value="Genomic_DNA"/>
</dbReference>
<dbReference type="SUPFAM" id="SSF49265">
    <property type="entry name" value="Fibronectin type III"/>
    <property type="match status" value="1"/>
</dbReference>
<evidence type="ECO:0000259" key="3">
    <source>
        <dbReference type="PROSITE" id="PS50853"/>
    </source>
</evidence>
<feature type="signal peptide" evidence="2">
    <location>
        <begin position="1"/>
        <end position="23"/>
    </location>
</feature>
<feature type="region of interest" description="Disordered" evidence="1">
    <location>
        <begin position="322"/>
        <end position="385"/>
    </location>
</feature>